<gene>
    <name evidence="2" type="ORF">KB893_007250</name>
    <name evidence="1" type="ORF">KB893_00905</name>
</gene>
<dbReference type="AlphaFoldDB" id="A0A8J8AW97"/>
<dbReference type="Proteomes" id="UP000675747">
    <property type="component" value="Unassembled WGS sequence"/>
</dbReference>
<reference evidence="2 3" key="1">
    <citation type="journal article" date="2021" name="Microbiol. Resour. Announc.">
        <title>Draft Genome Sequence of Coralloluteibacterium stylophorae LMG 29479T.</title>
        <authorList>
            <person name="Karlyshev A.V."/>
            <person name="Kudryashova E.B."/>
            <person name="Ariskina E.V."/>
            <person name="Conroy A.P."/>
            <person name="Abidueva E.Y."/>
        </authorList>
    </citation>
    <scope>NUCLEOTIDE SEQUENCE [LARGE SCALE GENOMIC DNA]</scope>
    <source>
        <strain evidence="2 3">LMG 29479</strain>
    </source>
</reference>
<name>A0A8J8AW97_9GAMM</name>
<evidence type="ECO:0008006" key="4">
    <source>
        <dbReference type="Google" id="ProtNLM"/>
    </source>
</evidence>
<evidence type="ECO:0000313" key="3">
    <source>
        <dbReference type="Proteomes" id="UP000675747"/>
    </source>
</evidence>
<reference evidence="1" key="2">
    <citation type="submission" date="2021-04" db="EMBL/GenBank/DDBJ databases">
        <authorList>
            <person name="Karlyshev A.V."/>
        </authorList>
    </citation>
    <scope>NUCLEOTIDE SEQUENCE</scope>
    <source>
        <strain evidence="1">LMG 29479</strain>
    </source>
</reference>
<organism evidence="1">
    <name type="scientific">Coralloluteibacterium stylophorae</name>
    <dbReference type="NCBI Taxonomy" id="1776034"/>
    <lineage>
        <taxon>Bacteria</taxon>
        <taxon>Pseudomonadati</taxon>
        <taxon>Pseudomonadota</taxon>
        <taxon>Gammaproteobacteria</taxon>
        <taxon>Lysobacterales</taxon>
        <taxon>Lysobacteraceae</taxon>
        <taxon>Coralloluteibacterium</taxon>
    </lineage>
</organism>
<comment type="caution">
    <text evidence="1">The sequence shown here is derived from an EMBL/GenBank/DDBJ whole genome shotgun (WGS) entry which is preliminary data.</text>
</comment>
<protein>
    <recommendedName>
        <fullName evidence="4">Chitosanase (Glycosyl hydrolase group 75)</fullName>
    </recommendedName>
</protein>
<accession>A0A8J8AW97</accession>
<evidence type="ECO:0000313" key="1">
    <source>
        <dbReference type="EMBL" id="MBR0561082.1"/>
    </source>
</evidence>
<evidence type="ECO:0000313" key="2">
    <source>
        <dbReference type="EMBL" id="MBS7456928.1"/>
    </source>
</evidence>
<dbReference type="RefSeq" id="WP_211925049.1">
    <property type="nucleotide sequence ID" value="NZ_JAGQFT020000004.1"/>
</dbReference>
<dbReference type="EMBL" id="JAGQFT020000004">
    <property type="protein sequence ID" value="MBS7456928.1"/>
    <property type="molecule type" value="Genomic_DNA"/>
</dbReference>
<proteinExistence type="predicted"/>
<sequence length="297" mass="31074">MRGWMLPIAALGLATAALRGEDCASERIETFAHAEIGPVEIHRHRASGALLFVSIMHVNPDGAPDAYHPDDIGTVHLCNGMSVGGTCAGGASWKAQCMADYRAARAAGFTPSTPICFFAMARRDGVPVVQGEDDPRPGYFVSTTALAQPGADRMRPSGYVDSNTVPFAVIPSTWPRAPRFGVGLGDFGYAFRAGSDHASPLVVADLGPARKLGEGSIALLQALGHDPFVMRYGTRRAASAIGRREVLYVLFPGSADGAAVSPMHVAARADALLAAHGGREAFAPCLARLRQASAPSP</sequence>
<keyword evidence="3" id="KW-1185">Reference proteome</keyword>
<dbReference type="EMBL" id="JAGQFT010000002">
    <property type="protein sequence ID" value="MBR0561082.1"/>
    <property type="molecule type" value="Genomic_DNA"/>
</dbReference>